<dbReference type="Proteomes" id="UP000216024">
    <property type="component" value="Unassembled WGS sequence"/>
</dbReference>
<dbReference type="SMART" id="SM00471">
    <property type="entry name" value="HDc"/>
    <property type="match status" value="1"/>
</dbReference>
<evidence type="ECO:0000313" key="2">
    <source>
        <dbReference type="EMBL" id="PAB59985.1"/>
    </source>
</evidence>
<accession>A0A267MM84</accession>
<evidence type="ECO:0000313" key="3">
    <source>
        <dbReference type="Proteomes" id="UP000216024"/>
    </source>
</evidence>
<feature type="domain" description="HD-GYP" evidence="1">
    <location>
        <begin position="108"/>
        <end position="304"/>
    </location>
</feature>
<sequence>MRFVPTFCLREGMIVGKKLYGNNGQILISENTEIRQSYIDKIKLLGFSGIYVEDNISKDIHIKNVIDEDLRIKTVKGIKEMFIESEKGNKISTPRINEARLMVENIIENILENKNLMVNMIDLKTFDDYTFYHSVNVAVLSIVIGVALNLNKNELYKLGLGALMHDIGKVFIEKEILNKKEKLTDDEYVAIKEHSELGYKYLKENFDIPITSYVGTLQHHERFDGSGYPNGKSGKDISLFGRIISITDVYDALTSDRPYRKGLLPSEAMEYIMASGGSLFDPDLVKIFVKKIAAYPIGTCVKLSNNITAIVVDNFEYFVMRPKIKVLTDENGHMVEPYYIDLKNDKNYMNVTIVDIADM</sequence>
<dbReference type="InterPro" id="IPR003607">
    <property type="entry name" value="HD/PDEase_dom"/>
</dbReference>
<comment type="caution">
    <text evidence="2">The sequence shown here is derived from an EMBL/GenBank/DDBJ whole genome shotgun (WGS) entry which is preliminary data.</text>
</comment>
<dbReference type="InterPro" id="IPR037522">
    <property type="entry name" value="HD_GYP_dom"/>
</dbReference>
<dbReference type="AlphaFoldDB" id="A0A267MM84"/>
<dbReference type="Gene3D" id="1.10.3210.10">
    <property type="entry name" value="Hypothetical protein af1432"/>
    <property type="match status" value="1"/>
</dbReference>
<dbReference type="EMBL" id="NIBG01000004">
    <property type="protein sequence ID" value="PAB59985.1"/>
    <property type="molecule type" value="Genomic_DNA"/>
</dbReference>
<dbReference type="RefSeq" id="WP_095132107.1">
    <property type="nucleotide sequence ID" value="NZ_NIBG01000004.1"/>
</dbReference>
<dbReference type="SUPFAM" id="SSF109604">
    <property type="entry name" value="HD-domain/PDEase-like"/>
    <property type="match status" value="1"/>
</dbReference>
<protein>
    <submittedName>
        <fullName evidence="2">Phosphohydrolase</fullName>
    </submittedName>
</protein>
<dbReference type="PANTHER" id="PTHR43155">
    <property type="entry name" value="CYCLIC DI-GMP PHOSPHODIESTERASE PA4108-RELATED"/>
    <property type="match status" value="1"/>
</dbReference>
<evidence type="ECO:0000259" key="1">
    <source>
        <dbReference type="PROSITE" id="PS51832"/>
    </source>
</evidence>
<dbReference type="CDD" id="cd00077">
    <property type="entry name" value="HDc"/>
    <property type="match status" value="1"/>
</dbReference>
<gene>
    <name evidence="2" type="ORF">CCE28_06315</name>
</gene>
<dbReference type="PROSITE" id="PS51832">
    <property type="entry name" value="HD_GYP"/>
    <property type="match status" value="1"/>
</dbReference>
<dbReference type="GO" id="GO:0016787">
    <property type="term" value="F:hydrolase activity"/>
    <property type="evidence" value="ECO:0007669"/>
    <property type="project" value="UniProtKB-KW"/>
</dbReference>
<dbReference type="PANTHER" id="PTHR43155:SF2">
    <property type="entry name" value="CYCLIC DI-GMP PHOSPHODIESTERASE PA4108"/>
    <property type="match status" value="1"/>
</dbReference>
<keyword evidence="2" id="KW-0378">Hydrolase</keyword>
<keyword evidence="3" id="KW-1185">Reference proteome</keyword>
<dbReference type="Pfam" id="PF13487">
    <property type="entry name" value="HD_5"/>
    <property type="match status" value="1"/>
</dbReference>
<reference evidence="2 3" key="1">
    <citation type="submission" date="2017-06" db="EMBL/GenBank/DDBJ databases">
        <title>Draft genome sequence of anaerobic fermentative bacterium Anaeromicrobium sediminis DY2726D isolated from West Pacific Ocean sediments.</title>
        <authorList>
            <person name="Zeng X."/>
        </authorList>
    </citation>
    <scope>NUCLEOTIDE SEQUENCE [LARGE SCALE GENOMIC DNA]</scope>
    <source>
        <strain evidence="2 3">DY2726D</strain>
    </source>
</reference>
<dbReference type="OrthoDB" id="9804747at2"/>
<organism evidence="2 3">
    <name type="scientific">Anaeromicrobium sediminis</name>
    <dbReference type="NCBI Taxonomy" id="1478221"/>
    <lineage>
        <taxon>Bacteria</taxon>
        <taxon>Bacillati</taxon>
        <taxon>Bacillota</taxon>
        <taxon>Clostridia</taxon>
        <taxon>Peptostreptococcales</taxon>
        <taxon>Thermotaleaceae</taxon>
        <taxon>Anaeromicrobium</taxon>
    </lineage>
</organism>
<proteinExistence type="predicted"/>
<name>A0A267MM84_9FIRM</name>